<protein>
    <submittedName>
        <fullName evidence="5">ABC-type uncharacterized transport system</fullName>
    </submittedName>
</protein>
<dbReference type="Pfam" id="PF23357">
    <property type="entry name" value="DUF7088"/>
    <property type="match status" value="1"/>
</dbReference>
<dbReference type="AlphaFoldDB" id="A0A518BMA0"/>
<gene>
    <name evidence="5" type="ORF">Pla133_32020</name>
</gene>
<evidence type="ECO:0000256" key="1">
    <source>
        <dbReference type="SAM" id="Coils"/>
    </source>
</evidence>
<feature type="transmembrane region" description="Helical" evidence="2">
    <location>
        <begin position="603"/>
        <end position="624"/>
    </location>
</feature>
<sequence>MNRHNVLFGAAAVVVGLLSTNALFDRTLGWARADWTADHLYTLDEGTRELVSGLSEPVRLQLYWSDTSAKELPAYRAHAQRVREFLEELVLASDGKLSLEVLDPEPFSEAEDQATAAGLAALPIDGTGAALTLGLVAHNSVDESESIPFLDPSDEALLEYEVARLIYALDRTSPTKVALITSLPLEGGPADPMAALSGGPPPEPPWQVLTQLRKAAEVELVAPDAEALPEDAEVVVLAHPKGLSDGLLRAIDEFAFGGGDLIAFVDPHCEAVAGEPDPFSGSMPGPESSDLGPLLEAWGVEFDPSRVVGDRAQAQRVTVRNRRGGIEQTDMVTWPQLRGDSLAGDDPLVARLEAINVASAGSLRLRDGAKVKLEPILTTSDDAGTLPSATVAGFPDPRGFASALVSADGPLTIAARLSGQIGRAFAADDAGGDGAEDVDGASGEPETATAGGIVLVADADLLADRNWIQEQRFGQMLLGYARLADNGDFLLNAVEALGGDGVLLGLRGGGTGQRSFERVEDLRRDAEAKYQAREAELQGEIGEAQARINELQREKTGEDQMILSDAQAAELDRLQQEMLVARKELRAVRHGLQEDIDRLGQRLMLANVLGMPTLVALLTGLSLWRRGRRAARS</sequence>
<accession>A0A518BMA0</accession>
<dbReference type="EMBL" id="CP036287">
    <property type="protein sequence ID" value="QDU68108.1"/>
    <property type="molecule type" value="Genomic_DNA"/>
</dbReference>
<proteinExistence type="predicted"/>
<feature type="domain" description="DUF7088" evidence="4">
    <location>
        <begin position="38"/>
        <end position="127"/>
    </location>
</feature>
<dbReference type="Proteomes" id="UP000316921">
    <property type="component" value="Chromosome"/>
</dbReference>
<keyword evidence="2" id="KW-1133">Transmembrane helix</keyword>
<organism evidence="5 6">
    <name type="scientific">Engelhardtia mirabilis</name>
    <dbReference type="NCBI Taxonomy" id="2528011"/>
    <lineage>
        <taxon>Bacteria</taxon>
        <taxon>Pseudomonadati</taxon>
        <taxon>Planctomycetota</taxon>
        <taxon>Planctomycetia</taxon>
        <taxon>Planctomycetia incertae sedis</taxon>
        <taxon>Engelhardtia</taxon>
    </lineage>
</organism>
<dbReference type="RefSeq" id="WP_419191579.1">
    <property type="nucleotide sequence ID" value="NZ_CP036287.1"/>
</dbReference>
<keyword evidence="1" id="KW-0175">Coiled coil</keyword>
<evidence type="ECO:0000259" key="3">
    <source>
        <dbReference type="Pfam" id="PF09822"/>
    </source>
</evidence>
<dbReference type="InterPro" id="IPR019196">
    <property type="entry name" value="ABC_transp_unknown"/>
</dbReference>
<feature type="domain" description="ABC-type uncharacterised transport system" evidence="3">
    <location>
        <begin position="184"/>
        <end position="493"/>
    </location>
</feature>
<feature type="coiled-coil region" evidence="1">
    <location>
        <begin position="516"/>
        <end position="602"/>
    </location>
</feature>
<evidence type="ECO:0000313" key="6">
    <source>
        <dbReference type="Proteomes" id="UP000316921"/>
    </source>
</evidence>
<keyword evidence="2" id="KW-0472">Membrane</keyword>
<name>A0A518BMA0_9BACT</name>
<dbReference type="KEGG" id="pbap:Pla133_32020"/>
<dbReference type="InterPro" id="IPR055396">
    <property type="entry name" value="DUF7088"/>
</dbReference>
<keyword evidence="2" id="KW-0812">Transmembrane</keyword>
<evidence type="ECO:0000256" key="2">
    <source>
        <dbReference type="SAM" id="Phobius"/>
    </source>
</evidence>
<evidence type="ECO:0000313" key="5">
    <source>
        <dbReference type="EMBL" id="QDU68108.1"/>
    </source>
</evidence>
<dbReference type="Pfam" id="PF09822">
    <property type="entry name" value="ABC_transp_aux"/>
    <property type="match status" value="1"/>
</dbReference>
<keyword evidence="6" id="KW-1185">Reference proteome</keyword>
<reference evidence="5 6" key="1">
    <citation type="submission" date="2019-02" db="EMBL/GenBank/DDBJ databases">
        <title>Deep-cultivation of Planctomycetes and their phenomic and genomic characterization uncovers novel biology.</title>
        <authorList>
            <person name="Wiegand S."/>
            <person name="Jogler M."/>
            <person name="Boedeker C."/>
            <person name="Pinto D."/>
            <person name="Vollmers J."/>
            <person name="Rivas-Marin E."/>
            <person name="Kohn T."/>
            <person name="Peeters S.H."/>
            <person name="Heuer A."/>
            <person name="Rast P."/>
            <person name="Oberbeckmann S."/>
            <person name="Bunk B."/>
            <person name="Jeske O."/>
            <person name="Meyerdierks A."/>
            <person name="Storesund J.E."/>
            <person name="Kallscheuer N."/>
            <person name="Luecker S."/>
            <person name="Lage O.M."/>
            <person name="Pohl T."/>
            <person name="Merkel B.J."/>
            <person name="Hornburger P."/>
            <person name="Mueller R.-W."/>
            <person name="Bruemmer F."/>
            <person name="Labrenz M."/>
            <person name="Spormann A.M."/>
            <person name="Op den Camp H."/>
            <person name="Overmann J."/>
            <person name="Amann R."/>
            <person name="Jetten M.S.M."/>
            <person name="Mascher T."/>
            <person name="Medema M.H."/>
            <person name="Devos D.P."/>
            <person name="Kaster A.-K."/>
            <person name="Ovreas L."/>
            <person name="Rohde M."/>
            <person name="Galperin M.Y."/>
            <person name="Jogler C."/>
        </authorList>
    </citation>
    <scope>NUCLEOTIDE SEQUENCE [LARGE SCALE GENOMIC DNA]</scope>
    <source>
        <strain evidence="5 6">Pla133</strain>
    </source>
</reference>
<evidence type="ECO:0000259" key="4">
    <source>
        <dbReference type="Pfam" id="PF23357"/>
    </source>
</evidence>